<sequence>MSLSNFIPIKLLCNQYNIEISFISNLSEFDLIEIITIEKTQYIHQDKISDLEKMIRIHHELGVNIEGIDVVFNMLSKIHELENELNSVKNRLKLYEN</sequence>
<protein>
    <submittedName>
        <fullName evidence="1">MerR HTH family regulatory protein</fullName>
    </submittedName>
</protein>
<dbReference type="AlphaFoldDB" id="A0A1I6SUA1"/>
<dbReference type="Gene3D" id="1.10.1660.10">
    <property type="match status" value="1"/>
</dbReference>
<organism evidence="1 2">
    <name type="scientific">Lutibacter maritimus</name>
    <dbReference type="NCBI Taxonomy" id="593133"/>
    <lineage>
        <taxon>Bacteria</taxon>
        <taxon>Pseudomonadati</taxon>
        <taxon>Bacteroidota</taxon>
        <taxon>Flavobacteriia</taxon>
        <taxon>Flavobacteriales</taxon>
        <taxon>Flavobacteriaceae</taxon>
        <taxon>Lutibacter</taxon>
    </lineage>
</organism>
<dbReference type="Pfam" id="PF13591">
    <property type="entry name" value="MerR_2"/>
    <property type="match status" value="1"/>
</dbReference>
<dbReference type="RefSeq" id="WP_177219228.1">
    <property type="nucleotide sequence ID" value="NZ_FOZP01000011.1"/>
</dbReference>
<accession>A0A1I6SUA1</accession>
<gene>
    <name evidence="1" type="ORF">SAMN04488006_0134</name>
</gene>
<evidence type="ECO:0000313" key="1">
    <source>
        <dbReference type="EMBL" id="SFS80545.1"/>
    </source>
</evidence>
<evidence type="ECO:0000313" key="2">
    <source>
        <dbReference type="Proteomes" id="UP000199312"/>
    </source>
</evidence>
<keyword evidence="2" id="KW-1185">Reference proteome</keyword>
<name>A0A1I6SUA1_9FLAO</name>
<dbReference type="Proteomes" id="UP000199312">
    <property type="component" value="Unassembled WGS sequence"/>
</dbReference>
<reference evidence="2" key="1">
    <citation type="submission" date="2016-10" db="EMBL/GenBank/DDBJ databases">
        <authorList>
            <person name="Varghese N."/>
            <person name="Submissions S."/>
        </authorList>
    </citation>
    <scope>NUCLEOTIDE SEQUENCE [LARGE SCALE GENOMIC DNA]</scope>
    <source>
        <strain evidence="2">DSM 24450</strain>
    </source>
</reference>
<dbReference type="EMBL" id="FOZP01000011">
    <property type="protein sequence ID" value="SFS80545.1"/>
    <property type="molecule type" value="Genomic_DNA"/>
</dbReference>
<dbReference type="STRING" id="593133.SAMN04488006_0134"/>
<proteinExistence type="predicted"/>